<organism evidence="9 10">
    <name type="scientific">Litomosoides sigmodontis</name>
    <name type="common">Filarial nematode worm</name>
    <dbReference type="NCBI Taxonomy" id="42156"/>
    <lineage>
        <taxon>Eukaryota</taxon>
        <taxon>Metazoa</taxon>
        <taxon>Ecdysozoa</taxon>
        <taxon>Nematoda</taxon>
        <taxon>Chromadorea</taxon>
        <taxon>Rhabditida</taxon>
        <taxon>Spirurina</taxon>
        <taxon>Spiruromorpha</taxon>
        <taxon>Filarioidea</taxon>
        <taxon>Onchocercidae</taxon>
        <taxon>Litomosoides</taxon>
    </lineage>
</organism>
<dbReference type="GO" id="GO:0005634">
    <property type="term" value="C:nucleus"/>
    <property type="evidence" value="ECO:0007669"/>
    <property type="project" value="UniProtKB-SubCell"/>
</dbReference>
<feature type="region of interest" description="Disordered" evidence="7">
    <location>
        <begin position="585"/>
        <end position="612"/>
    </location>
</feature>
<dbReference type="GO" id="GO:0003677">
    <property type="term" value="F:DNA binding"/>
    <property type="evidence" value="ECO:0007669"/>
    <property type="project" value="UniProtKB-KW"/>
</dbReference>
<evidence type="ECO:0000256" key="4">
    <source>
        <dbReference type="ARBA" id="ARBA00023125"/>
    </source>
</evidence>
<dbReference type="OrthoDB" id="10000452at2759"/>
<evidence type="ECO:0000256" key="2">
    <source>
        <dbReference type="ARBA" id="ARBA00022491"/>
    </source>
</evidence>
<dbReference type="PROSITE" id="PS51148">
    <property type="entry name" value="AXH"/>
    <property type="match status" value="1"/>
</dbReference>
<name>A0A3P7JS61_LITSI</name>
<protein>
    <recommendedName>
        <fullName evidence="8">AXH domain-containing protein</fullName>
    </recommendedName>
</protein>
<feature type="compositionally biased region" description="Polar residues" evidence="7">
    <location>
        <begin position="300"/>
        <end position="332"/>
    </location>
</feature>
<dbReference type="Proteomes" id="UP000277928">
    <property type="component" value="Unassembled WGS sequence"/>
</dbReference>
<evidence type="ECO:0000256" key="7">
    <source>
        <dbReference type="SAM" id="MobiDB-lite"/>
    </source>
</evidence>
<evidence type="ECO:0000256" key="6">
    <source>
        <dbReference type="ARBA" id="ARBA00023242"/>
    </source>
</evidence>
<evidence type="ECO:0000256" key="5">
    <source>
        <dbReference type="ARBA" id="ARBA00023163"/>
    </source>
</evidence>
<accession>A0A3P7JS61</accession>
<sequence>MNGAPGGSRQSQKAPAESGSIRQPAIIRAPSQQQPAVSVAIFPQQDEAASSSCQPSTVTSSQAFPNVVQHSATLREPFPMLHSPAVQHPMSWPAQFEMQLMQSASSRVAAGLRYSQPSTSQQAQSGTDITVGVSPLSSLPSPSISSASLLTGIGLSPGSGPGSGRGSSSGLEPGSSGQSPLQMLGAINPALLAQYQVILAAAAQQHQAAAAAAATLAAVSSGRSPQLGSRVGPPSTPILTIEQNLQRHLLQLQQQQQLTASGTAIHLLPSSPLHGATLMTQMHASLAAVGVLPQPPQALPTHTTAQPTHQRVTPSAVTQSMPSLSAETSSRPSRVEFMQPQPFLSRAAVATARQALLLSSTSHAAVAAATVTTISTPSASALQLSSSQPYSQALGRVVMMPPPPLPRVRHILTQERRRYAPYQRPTHAVPLSSVPSIAAPVASGASEPSPFQMGTLPSQPYFSSHFMRGTVIRLQSGQLKRVEEMSTEDFVLSAAMKTDLVICNSRIIRIQEIEKDRQILITFAVGEQRILVTIEAGIEHPYFVVDQGWASWSPERTRATYGLICRQLNVGDVCIALRHVEGGETSGMSGRSTTIRPHSGARGGLVPSTSGIQQFSRPASFTQAPRLHLSPVIRAERRPGVRSAPSHEVPSEELSLLDIRRRMKRRRHKSVL</sequence>
<dbReference type="EMBL" id="UYRX01001502">
    <property type="protein sequence ID" value="VDM91449.1"/>
    <property type="molecule type" value="Genomic_DNA"/>
</dbReference>
<dbReference type="Pfam" id="PF08517">
    <property type="entry name" value="AXH"/>
    <property type="match status" value="1"/>
</dbReference>
<feature type="region of interest" description="Disordered" evidence="7">
    <location>
        <begin position="150"/>
        <end position="180"/>
    </location>
</feature>
<keyword evidence="2" id="KW-0678">Repressor</keyword>
<evidence type="ECO:0000313" key="10">
    <source>
        <dbReference type="Proteomes" id="UP000277928"/>
    </source>
</evidence>
<dbReference type="STRING" id="42156.A0A3P7JS61"/>
<evidence type="ECO:0000313" key="9">
    <source>
        <dbReference type="EMBL" id="VDM91449.1"/>
    </source>
</evidence>
<keyword evidence="5" id="KW-0804">Transcription</keyword>
<dbReference type="OMA" id="TLMTQMH"/>
<dbReference type="InterPro" id="IPR003652">
    <property type="entry name" value="Ataxin_AXH_dom"/>
</dbReference>
<feature type="compositionally biased region" description="Polar residues" evidence="7">
    <location>
        <begin position="586"/>
        <end position="596"/>
    </location>
</feature>
<feature type="region of interest" description="Disordered" evidence="7">
    <location>
        <begin position="295"/>
        <end position="334"/>
    </location>
</feature>
<dbReference type="GO" id="GO:0006355">
    <property type="term" value="P:regulation of DNA-templated transcription"/>
    <property type="evidence" value="ECO:0007669"/>
    <property type="project" value="InterPro"/>
</dbReference>
<dbReference type="GO" id="GO:0003723">
    <property type="term" value="F:RNA binding"/>
    <property type="evidence" value="ECO:0007669"/>
    <property type="project" value="InterPro"/>
</dbReference>
<dbReference type="PANTHER" id="PTHR13392">
    <property type="entry name" value="ATAXIN 1"/>
    <property type="match status" value="1"/>
</dbReference>
<keyword evidence="3" id="KW-0805">Transcription regulation</keyword>
<reference evidence="9 10" key="1">
    <citation type="submission" date="2018-08" db="EMBL/GenBank/DDBJ databases">
        <authorList>
            <person name="Laetsch R D."/>
            <person name="Stevens L."/>
            <person name="Kumar S."/>
            <person name="Blaxter L. M."/>
        </authorList>
    </citation>
    <scope>NUCLEOTIDE SEQUENCE [LARGE SCALE GENOMIC DNA]</scope>
</reference>
<dbReference type="SUPFAM" id="SSF102031">
    <property type="entry name" value="AXH domain"/>
    <property type="match status" value="1"/>
</dbReference>
<evidence type="ECO:0000256" key="3">
    <source>
        <dbReference type="ARBA" id="ARBA00023015"/>
    </source>
</evidence>
<feature type="compositionally biased region" description="Gly residues" evidence="7">
    <location>
        <begin position="155"/>
        <end position="167"/>
    </location>
</feature>
<dbReference type="InterPro" id="IPR036096">
    <property type="entry name" value="Ataxin_AXH_dom_sf"/>
</dbReference>
<proteinExistence type="predicted"/>
<keyword evidence="4" id="KW-0238">DNA-binding</keyword>
<gene>
    <name evidence="9" type="ORF">NLS_LOCUS9316</name>
</gene>
<dbReference type="PANTHER" id="PTHR13392:SF13">
    <property type="entry name" value="AXH DOMAIN-CONTAINING PROTEIN"/>
    <property type="match status" value="1"/>
</dbReference>
<evidence type="ECO:0000256" key="1">
    <source>
        <dbReference type="ARBA" id="ARBA00004123"/>
    </source>
</evidence>
<comment type="subcellular location">
    <subcellularLocation>
        <location evidence="1">Nucleus</location>
    </subcellularLocation>
</comment>
<feature type="region of interest" description="Disordered" evidence="7">
    <location>
        <begin position="1"/>
        <end position="35"/>
    </location>
</feature>
<keyword evidence="6" id="KW-0539">Nucleus</keyword>
<feature type="compositionally biased region" description="Low complexity" evidence="7">
    <location>
        <begin position="168"/>
        <end position="180"/>
    </location>
</feature>
<feature type="domain" description="AXH" evidence="8">
    <location>
        <begin position="454"/>
        <end position="585"/>
    </location>
</feature>
<dbReference type="InterPro" id="IPR043404">
    <property type="entry name" value="ATAXIN1-like"/>
</dbReference>
<dbReference type="AlphaFoldDB" id="A0A3P7JS61"/>
<keyword evidence="10" id="KW-1185">Reference proteome</keyword>
<dbReference type="SMART" id="SM00536">
    <property type="entry name" value="AXH"/>
    <property type="match status" value="1"/>
</dbReference>
<evidence type="ECO:0000259" key="8">
    <source>
        <dbReference type="PROSITE" id="PS51148"/>
    </source>
</evidence>